<accession>A0A1S8AE04</accession>
<proteinExistence type="predicted"/>
<organism evidence="1">
    <name type="scientific">Citrus limon</name>
    <name type="common">Lemon</name>
    <name type="synonym">Citrus medica var. limon</name>
    <dbReference type="NCBI Taxonomy" id="2708"/>
    <lineage>
        <taxon>Eukaryota</taxon>
        <taxon>Viridiplantae</taxon>
        <taxon>Streptophyta</taxon>
        <taxon>Embryophyta</taxon>
        <taxon>Tracheophyta</taxon>
        <taxon>Spermatophyta</taxon>
        <taxon>Magnoliopsida</taxon>
        <taxon>eudicotyledons</taxon>
        <taxon>Gunneridae</taxon>
        <taxon>Pentapetalae</taxon>
        <taxon>rosids</taxon>
        <taxon>malvids</taxon>
        <taxon>Sapindales</taxon>
        <taxon>Rutaceae</taxon>
        <taxon>Aurantioideae</taxon>
        <taxon>Citrus</taxon>
    </lineage>
</organism>
<protein>
    <submittedName>
        <fullName evidence="1">Uncharacterized protein</fullName>
    </submittedName>
</protein>
<dbReference type="PROSITE" id="PS51257">
    <property type="entry name" value="PROKAR_LIPOPROTEIN"/>
    <property type="match status" value="1"/>
</dbReference>
<reference evidence="1" key="1">
    <citation type="submission" date="2016-12" db="EMBL/GenBank/DDBJ databases">
        <title>Transcriptomic, proteomic, and metabolomic analysis of Citrus limon response to graft inoculation by Candidatus Liberibacter asiaticus.</title>
        <authorList>
            <person name="Ramsey J."/>
            <person name="Chin E."/>
            <person name="Chavez J."/>
            <person name="Saha S."/>
            <person name="Mischuk D."/>
            <person name="Mahoney J."/>
            <person name="Mohr J."/>
            <person name="Robison F."/>
            <person name="Godfrey K."/>
            <person name="Levesque C."/>
            <person name="Foster L."/>
            <person name="Xu Y."/>
            <person name="Strickler S."/>
            <person name="Fernandez-Pozo N."/>
            <person name="Polek M.L."/>
            <person name="Giovannoni J."/>
            <person name="Mueller L.A."/>
            <person name="Slupsky C."/>
            <person name="Bruce J."/>
            <person name="Cilia M."/>
        </authorList>
    </citation>
    <scope>NUCLEOTIDE SEQUENCE</scope>
</reference>
<name>A0A1S8AE04_CITLI</name>
<sequence>MQRLLWMLCLYGRCCTQLMVLYNFHFYLFCSCKFL</sequence>
<dbReference type="EMBL" id="GFAY01000358">
    <property type="protein sequence ID" value="JAV45292.1"/>
    <property type="molecule type" value="Transcribed_RNA"/>
</dbReference>
<evidence type="ECO:0000313" key="1">
    <source>
        <dbReference type="EMBL" id="JAV45292.1"/>
    </source>
</evidence>
<dbReference type="AlphaFoldDB" id="A0A1S8AE04"/>